<reference evidence="1 2" key="1">
    <citation type="submission" date="2019-03" db="EMBL/GenBank/DDBJ databases">
        <title>First draft genome of Liparis tanakae, snailfish: a comprehensive survey of snailfish specific genes.</title>
        <authorList>
            <person name="Kim W."/>
            <person name="Song I."/>
            <person name="Jeong J.-H."/>
            <person name="Kim D."/>
            <person name="Kim S."/>
            <person name="Ryu S."/>
            <person name="Song J.Y."/>
            <person name="Lee S.K."/>
        </authorList>
    </citation>
    <scope>NUCLEOTIDE SEQUENCE [LARGE SCALE GENOMIC DNA]</scope>
    <source>
        <tissue evidence="1">Muscle</tissue>
    </source>
</reference>
<evidence type="ECO:0000313" key="1">
    <source>
        <dbReference type="EMBL" id="TNN64218.1"/>
    </source>
</evidence>
<gene>
    <name evidence="1" type="ORF">EYF80_025586</name>
</gene>
<keyword evidence="2" id="KW-1185">Reference proteome</keyword>
<protein>
    <submittedName>
        <fullName evidence="1">Uncharacterized protein</fullName>
    </submittedName>
</protein>
<sequence length="98" mass="11129">MRSQRTEAERTQIQTDWEKKEERNKTVSFQEFEAVCGTPRNSSPVSATMFDRKCRSSRLVKASTRAMLARPYLLKDSGSNASVSKLQIQKESGLELVT</sequence>
<dbReference type="EMBL" id="SRLO01000257">
    <property type="protein sequence ID" value="TNN64218.1"/>
    <property type="molecule type" value="Genomic_DNA"/>
</dbReference>
<organism evidence="1 2">
    <name type="scientific">Liparis tanakae</name>
    <name type="common">Tanaka's snailfish</name>
    <dbReference type="NCBI Taxonomy" id="230148"/>
    <lineage>
        <taxon>Eukaryota</taxon>
        <taxon>Metazoa</taxon>
        <taxon>Chordata</taxon>
        <taxon>Craniata</taxon>
        <taxon>Vertebrata</taxon>
        <taxon>Euteleostomi</taxon>
        <taxon>Actinopterygii</taxon>
        <taxon>Neopterygii</taxon>
        <taxon>Teleostei</taxon>
        <taxon>Neoteleostei</taxon>
        <taxon>Acanthomorphata</taxon>
        <taxon>Eupercaria</taxon>
        <taxon>Perciformes</taxon>
        <taxon>Cottioidei</taxon>
        <taxon>Cottales</taxon>
        <taxon>Liparidae</taxon>
        <taxon>Liparis</taxon>
    </lineage>
</organism>
<name>A0A4Z2HEB1_9TELE</name>
<proteinExistence type="predicted"/>
<evidence type="ECO:0000313" key="2">
    <source>
        <dbReference type="Proteomes" id="UP000314294"/>
    </source>
</evidence>
<comment type="caution">
    <text evidence="1">The sequence shown here is derived from an EMBL/GenBank/DDBJ whole genome shotgun (WGS) entry which is preliminary data.</text>
</comment>
<accession>A0A4Z2HEB1</accession>
<dbReference type="AlphaFoldDB" id="A0A4Z2HEB1"/>
<dbReference type="Proteomes" id="UP000314294">
    <property type="component" value="Unassembled WGS sequence"/>
</dbReference>